<dbReference type="Gene3D" id="1.10.443.10">
    <property type="entry name" value="Intergrase catalytic core"/>
    <property type="match status" value="1"/>
</dbReference>
<name>A0A940X2B9_9GAMM</name>
<accession>A0A940X2B9</accession>
<evidence type="ECO:0000256" key="4">
    <source>
        <dbReference type="ARBA" id="ARBA00023172"/>
    </source>
</evidence>
<keyword evidence="2" id="KW-0229">DNA integration</keyword>
<comment type="caution">
    <text evidence="6">The sequence shown here is derived from an EMBL/GenBank/DDBJ whole genome shotgun (WGS) entry which is preliminary data.</text>
</comment>
<comment type="similarity">
    <text evidence="1">Belongs to the 'phage' integrase family.</text>
</comment>
<dbReference type="PROSITE" id="PS51898">
    <property type="entry name" value="TYR_RECOMBINASE"/>
    <property type="match status" value="1"/>
</dbReference>
<dbReference type="Pfam" id="PF00589">
    <property type="entry name" value="Phage_integrase"/>
    <property type="match status" value="1"/>
</dbReference>
<evidence type="ECO:0000256" key="1">
    <source>
        <dbReference type="ARBA" id="ARBA00008857"/>
    </source>
</evidence>
<evidence type="ECO:0000313" key="6">
    <source>
        <dbReference type="EMBL" id="MBP3983756.1"/>
    </source>
</evidence>
<dbReference type="RefSeq" id="WP_210535583.1">
    <property type="nucleotide sequence ID" value="NZ_JAGKTC010000001.1"/>
</dbReference>
<evidence type="ECO:0000256" key="3">
    <source>
        <dbReference type="ARBA" id="ARBA00023125"/>
    </source>
</evidence>
<keyword evidence="3" id="KW-0238">DNA-binding</keyword>
<keyword evidence="4" id="KW-0233">DNA recombination</keyword>
<reference evidence="6" key="2">
    <citation type="submission" date="2021-03" db="EMBL/GenBank/DDBJ databases">
        <authorList>
            <person name="Cao W."/>
        </authorList>
    </citation>
    <scope>NUCLEOTIDE SEQUENCE</scope>
    <source>
        <strain evidence="6">110414</strain>
    </source>
</reference>
<dbReference type="InterPro" id="IPR011010">
    <property type="entry name" value="DNA_brk_join_enz"/>
</dbReference>
<protein>
    <submittedName>
        <fullName evidence="6">Tyrosine-type recombinase/integrase</fullName>
    </submittedName>
</protein>
<dbReference type="InterPro" id="IPR013762">
    <property type="entry name" value="Integrase-like_cat_sf"/>
</dbReference>
<reference evidence="6" key="1">
    <citation type="journal article" date="2016" name="Int. J. Syst. Evol. Microbiol.">
        <title>Pseudoxanthomonas helianthi sp. nov., isolated from roots of Jerusalem artichoke (Helianthus tuberosus).</title>
        <authorList>
            <person name="Kittiwongwattana C."/>
            <person name="Thawai C."/>
        </authorList>
    </citation>
    <scope>NUCLEOTIDE SEQUENCE</scope>
    <source>
        <strain evidence="6">110414</strain>
    </source>
</reference>
<dbReference type="GO" id="GO:0015074">
    <property type="term" value="P:DNA integration"/>
    <property type="evidence" value="ECO:0007669"/>
    <property type="project" value="UniProtKB-KW"/>
</dbReference>
<dbReference type="PANTHER" id="PTHR30349">
    <property type="entry name" value="PHAGE INTEGRASE-RELATED"/>
    <property type="match status" value="1"/>
</dbReference>
<evidence type="ECO:0000259" key="5">
    <source>
        <dbReference type="PROSITE" id="PS51898"/>
    </source>
</evidence>
<dbReference type="EMBL" id="JAGKTC010000001">
    <property type="protein sequence ID" value="MBP3983756.1"/>
    <property type="molecule type" value="Genomic_DNA"/>
</dbReference>
<dbReference type="Proteomes" id="UP000673447">
    <property type="component" value="Unassembled WGS sequence"/>
</dbReference>
<feature type="domain" description="Tyr recombinase" evidence="5">
    <location>
        <begin position="119"/>
        <end position="302"/>
    </location>
</feature>
<organism evidence="6 7">
    <name type="scientific">Pseudoxanthomonas helianthi</name>
    <dbReference type="NCBI Taxonomy" id="1453541"/>
    <lineage>
        <taxon>Bacteria</taxon>
        <taxon>Pseudomonadati</taxon>
        <taxon>Pseudomonadota</taxon>
        <taxon>Gammaproteobacteria</taxon>
        <taxon>Lysobacterales</taxon>
        <taxon>Lysobacteraceae</taxon>
        <taxon>Pseudoxanthomonas</taxon>
    </lineage>
</organism>
<dbReference type="PANTHER" id="PTHR30349:SF41">
    <property type="entry name" value="INTEGRASE_RECOMBINASE PROTEIN MJ0367-RELATED"/>
    <property type="match status" value="1"/>
</dbReference>
<dbReference type="AlphaFoldDB" id="A0A940X2B9"/>
<dbReference type="GO" id="GO:0003677">
    <property type="term" value="F:DNA binding"/>
    <property type="evidence" value="ECO:0007669"/>
    <property type="project" value="UniProtKB-KW"/>
</dbReference>
<proteinExistence type="inferred from homology"/>
<gene>
    <name evidence="6" type="ORF">J5837_04885</name>
</gene>
<evidence type="ECO:0000256" key="2">
    <source>
        <dbReference type="ARBA" id="ARBA00022908"/>
    </source>
</evidence>
<sequence>MQLIAPAGACPSAGLNELAEKWAEIAGTTKTVRYQRRQVYAELRAYLGGDHPPGVVTNAIAAAYVDERLAKSPDSASTRRRKLSALAAFWEWLGLRGYVPKGVNPWKGFRLNPSDRKTPLKRPYTMPELVRLFSGSPTYPALREVMALGLYTGARIDELCSLTQGDLRWERGVAYVRIAKAKTNAGVRTLAVVHPIPVGILRARWKRRASPAAQLFPELKGGGYDKRLSWHVGQAFRYHRNKQGLTGATDFHSLRRTFITRLENLSIDQVHIARYVGHSLPTLAFRVYSGGATEVTQRATGKAITYPRDVENAVRRFLK</sequence>
<dbReference type="SUPFAM" id="SSF56349">
    <property type="entry name" value="DNA breaking-rejoining enzymes"/>
    <property type="match status" value="1"/>
</dbReference>
<dbReference type="GO" id="GO:0006310">
    <property type="term" value="P:DNA recombination"/>
    <property type="evidence" value="ECO:0007669"/>
    <property type="project" value="UniProtKB-KW"/>
</dbReference>
<dbReference type="InterPro" id="IPR002104">
    <property type="entry name" value="Integrase_catalytic"/>
</dbReference>
<dbReference type="InterPro" id="IPR050090">
    <property type="entry name" value="Tyrosine_recombinase_XerCD"/>
</dbReference>
<evidence type="ECO:0000313" key="7">
    <source>
        <dbReference type="Proteomes" id="UP000673447"/>
    </source>
</evidence>
<keyword evidence="7" id="KW-1185">Reference proteome</keyword>